<evidence type="ECO:0008006" key="4">
    <source>
        <dbReference type="Google" id="ProtNLM"/>
    </source>
</evidence>
<dbReference type="Proteomes" id="UP000070256">
    <property type="component" value="Unassembled WGS sequence"/>
</dbReference>
<sequence length="270" mass="30393">MGFRIEDIELDYKVNKEELKAEVGEPIFIEGLLGVGHVGLLASTHLVKELRCKKIADVYSPHFNHPASHADIPGVVYSEDGMVTLNRNEIFYNKENNLFIYKGIYQADYCEFYYRHANKIMDFCEEFNVSGVYTLGGLGTGEEKENSEARAVITDPKTAEIVQNHVKILKGREDEPGVTGLSGLLIGLAHKNGITGISLLGETQGRFPDPKAAKSVLKALSGIIGFEVNLESLEKVTKKLEKKKKKIRKMLEWRRARRKEEEPEDLHYIG</sequence>
<reference evidence="2 3" key="1">
    <citation type="journal article" date="2016" name="Sci. Rep.">
        <title>Metabolic traits of an uncultured archaeal lineage -MSBL1- from brine pools of the Red Sea.</title>
        <authorList>
            <person name="Mwirichia R."/>
            <person name="Alam I."/>
            <person name="Rashid M."/>
            <person name="Vinu M."/>
            <person name="Ba-Alawi W."/>
            <person name="Anthony Kamau A."/>
            <person name="Kamanda Ngugi D."/>
            <person name="Goker M."/>
            <person name="Klenk H.P."/>
            <person name="Bajic V."/>
            <person name="Stingl U."/>
        </authorList>
    </citation>
    <scope>NUCLEOTIDE SEQUENCE [LARGE SCALE GENOMIC DNA]</scope>
    <source>
        <strain evidence="2">SCGC-AAA385D11</strain>
    </source>
</reference>
<dbReference type="InterPro" id="IPR019151">
    <property type="entry name" value="Proteasome_assmbl_chaperone_2"/>
</dbReference>
<dbReference type="PANTHER" id="PTHR35610">
    <property type="entry name" value="3-ISOPROPYLMALATE DEHYDRATASE-RELATED"/>
    <property type="match status" value="1"/>
</dbReference>
<dbReference type="EMBL" id="LHYK01000027">
    <property type="protein sequence ID" value="KXB07872.1"/>
    <property type="molecule type" value="Genomic_DNA"/>
</dbReference>
<dbReference type="PANTHER" id="PTHR35610:SF7">
    <property type="entry name" value="3-ISOPROPYLMALATE DEHYDRATASE"/>
    <property type="match status" value="1"/>
</dbReference>
<proteinExistence type="predicted"/>
<gene>
    <name evidence="2" type="ORF">AKJ58_01580</name>
</gene>
<dbReference type="InterPro" id="IPR038389">
    <property type="entry name" value="PSMG2_sf"/>
</dbReference>
<keyword evidence="1" id="KW-0175">Coiled coil</keyword>
<comment type="caution">
    <text evidence="2">The sequence shown here is derived from an EMBL/GenBank/DDBJ whole genome shotgun (WGS) entry which is preliminary data.</text>
</comment>
<accession>A0A133VN46</accession>
<evidence type="ECO:0000256" key="1">
    <source>
        <dbReference type="SAM" id="Coils"/>
    </source>
</evidence>
<evidence type="ECO:0000313" key="2">
    <source>
        <dbReference type="EMBL" id="KXB07872.1"/>
    </source>
</evidence>
<evidence type="ECO:0000313" key="3">
    <source>
        <dbReference type="Proteomes" id="UP000070256"/>
    </source>
</evidence>
<dbReference type="AlphaFoldDB" id="A0A133VN46"/>
<name>A0A133VN46_9EURY</name>
<organism evidence="2 3">
    <name type="scientific">candidate division MSBL1 archaeon SCGC-AAA385D11</name>
    <dbReference type="NCBI Taxonomy" id="1698286"/>
    <lineage>
        <taxon>Archaea</taxon>
        <taxon>Methanobacteriati</taxon>
        <taxon>Methanobacteriota</taxon>
        <taxon>candidate division MSBL1</taxon>
    </lineage>
</organism>
<feature type="coiled-coil region" evidence="1">
    <location>
        <begin position="223"/>
        <end position="250"/>
    </location>
</feature>
<dbReference type="SUPFAM" id="SSF159659">
    <property type="entry name" value="Cgl1923-like"/>
    <property type="match status" value="1"/>
</dbReference>
<dbReference type="Gene3D" id="3.40.50.10900">
    <property type="entry name" value="PAC-like subunit"/>
    <property type="match status" value="1"/>
</dbReference>
<dbReference type="Pfam" id="PF09754">
    <property type="entry name" value="PAC2"/>
    <property type="match status" value="1"/>
</dbReference>
<protein>
    <recommendedName>
        <fullName evidence="4">Proteasome assembly chaperone family protein</fullName>
    </recommendedName>
</protein>
<keyword evidence="3" id="KW-1185">Reference proteome</keyword>